<dbReference type="KEGG" id="bgoe:IFJ75_10395"/>
<reference evidence="1" key="1">
    <citation type="submission" date="2020-09" db="EMBL/GenBank/DDBJ databases">
        <title>Brevundimonas sp. LVF2 isolated from a puddle in Goettingen, Germany.</title>
        <authorList>
            <person name="Friedrich I."/>
            <person name="Klassen A."/>
            <person name="Hannes N."/>
            <person name="Schneider D."/>
            <person name="Hertel R."/>
            <person name="Daniel R."/>
        </authorList>
    </citation>
    <scope>NUCLEOTIDE SEQUENCE</scope>
    <source>
        <strain evidence="1">LVF2</strain>
    </source>
</reference>
<name>A0A975GUS4_9CAUL</name>
<dbReference type="Proteomes" id="UP000663918">
    <property type="component" value="Chromosome"/>
</dbReference>
<dbReference type="EMBL" id="CP062222">
    <property type="protein sequence ID" value="QTC89724.1"/>
    <property type="molecule type" value="Genomic_DNA"/>
</dbReference>
<dbReference type="AlphaFoldDB" id="A0A975GUS4"/>
<protein>
    <submittedName>
        <fullName evidence="1">Uncharacterized protein</fullName>
    </submittedName>
</protein>
<evidence type="ECO:0000313" key="1">
    <source>
        <dbReference type="EMBL" id="QTC89724.1"/>
    </source>
</evidence>
<proteinExistence type="predicted"/>
<accession>A0A975GUS4</accession>
<organism evidence="1 2">
    <name type="scientific">Brevundimonas goettingensis</name>
    <dbReference type="NCBI Taxonomy" id="2774190"/>
    <lineage>
        <taxon>Bacteria</taxon>
        <taxon>Pseudomonadati</taxon>
        <taxon>Pseudomonadota</taxon>
        <taxon>Alphaproteobacteria</taxon>
        <taxon>Caulobacterales</taxon>
        <taxon>Caulobacteraceae</taxon>
        <taxon>Brevundimonas</taxon>
    </lineage>
</organism>
<sequence length="70" mass="7736">MPKVVWKHSETGVDLMPPVEATQAEVDAMVCKIELGEEIYLRRENLKDLNLVVLTIDTAEGVTTLSAQPV</sequence>
<gene>
    <name evidence="1" type="ORF">IFJ75_10395</name>
</gene>
<evidence type="ECO:0000313" key="2">
    <source>
        <dbReference type="Proteomes" id="UP000663918"/>
    </source>
</evidence>
<keyword evidence="2" id="KW-1185">Reference proteome</keyword>
<dbReference type="RefSeq" id="WP_207867940.1">
    <property type="nucleotide sequence ID" value="NZ_CP062222.1"/>
</dbReference>